<evidence type="ECO:0000313" key="10">
    <source>
        <dbReference type="EMBL" id="KAI2666271.1"/>
    </source>
</evidence>
<evidence type="ECO:0000313" key="11">
    <source>
        <dbReference type="Proteomes" id="UP000830375"/>
    </source>
</evidence>
<dbReference type="Proteomes" id="UP000830375">
    <property type="component" value="Unassembled WGS sequence"/>
</dbReference>
<dbReference type="PANTHER" id="PTHR11431:SF54">
    <property type="entry name" value="FERRITIN"/>
    <property type="match status" value="1"/>
</dbReference>
<evidence type="ECO:0000256" key="7">
    <source>
        <dbReference type="ARBA" id="ARBA00047990"/>
    </source>
</evidence>
<keyword evidence="5 8" id="KW-0408">Iron</keyword>
<proteinExistence type="inferred from homology"/>
<comment type="function">
    <text evidence="8">Stores iron in a soluble, non-toxic, readily available form. Important for iron homeostasis. Iron is taken up in the ferrous form and deposited as ferric hydroxides after oxidation.</text>
</comment>
<gene>
    <name evidence="10" type="ORF">H4Q32_010096</name>
</gene>
<keyword evidence="2 8" id="KW-0409">Iron storage</keyword>
<comment type="caution">
    <text evidence="10">The sequence shown here is derived from an EMBL/GenBank/DDBJ whole genome shotgun (WGS) entry which is preliminary data.</text>
</comment>
<dbReference type="PROSITE" id="PS00540">
    <property type="entry name" value="FERRITIN_1"/>
    <property type="match status" value="4"/>
</dbReference>
<reference evidence="10 11" key="1">
    <citation type="submission" date="2022-01" db="EMBL/GenBank/DDBJ databases">
        <title>A high-quality chromosome-level genome assembly of rohu carp, Labeo rohita.</title>
        <authorList>
            <person name="Arick M.A. II"/>
            <person name="Hsu C.-Y."/>
            <person name="Magbanua Z."/>
            <person name="Pechanova O."/>
            <person name="Grover C."/>
            <person name="Miller E."/>
            <person name="Thrash A."/>
            <person name="Ezzel L."/>
            <person name="Alam S."/>
            <person name="Benzie J."/>
            <person name="Hamilton M."/>
            <person name="Karsi A."/>
            <person name="Lawrence M.L."/>
            <person name="Peterson D.G."/>
        </authorList>
    </citation>
    <scope>NUCLEOTIDE SEQUENCE [LARGE SCALE GENOMIC DNA]</scope>
    <source>
        <strain evidence="11">BAU-BD-2019</strain>
        <tissue evidence="10">Blood</tissue>
    </source>
</reference>
<evidence type="ECO:0000259" key="9">
    <source>
        <dbReference type="PROSITE" id="PS50905"/>
    </source>
</evidence>
<evidence type="ECO:0000256" key="4">
    <source>
        <dbReference type="ARBA" id="ARBA00023002"/>
    </source>
</evidence>
<dbReference type="InterPro" id="IPR008331">
    <property type="entry name" value="Ferritin_DPS_dom"/>
</dbReference>
<comment type="catalytic activity">
    <reaction evidence="7">
        <text>4 Fe(2+) + O2 + 4 H(+) = 4 Fe(3+) + 2 H2O</text>
        <dbReference type="Rhea" id="RHEA:11148"/>
        <dbReference type="ChEBI" id="CHEBI:15377"/>
        <dbReference type="ChEBI" id="CHEBI:15378"/>
        <dbReference type="ChEBI" id="CHEBI:15379"/>
        <dbReference type="ChEBI" id="CHEBI:29033"/>
        <dbReference type="ChEBI" id="CHEBI:29034"/>
        <dbReference type="EC" id="1.16.3.1"/>
    </reaction>
</comment>
<feature type="domain" description="Ferritin-like diiron" evidence="9">
    <location>
        <begin position="7"/>
        <end position="156"/>
    </location>
</feature>
<feature type="domain" description="Ferritin-like diiron" evidence="9">
    <location>
        <begin position="369"/>
        <end position="518"/>
    </location>
</feature>
<comment type="similarity">
    <text evidence="1 8">Belongs to the ferritin family.</text>
</comment>
<evidence type="ECO:0000256" key="2">
    <source>
        <dbReference type="ARBA" id="ARBA00022434"/>
    </source>
</evidence>
<dbReference type="InterPro" id="IPR001519">
    <property type="entry name" value="Ferritin"/>
</dbReference>
<sequence>MDSQIRQNYDRDCEALINKMVNLELYAGYTYTSMAHYFKRDDVALNGFAKFFKKNSEEEREHAEKFMEFQNKRGGRIVLQDVKKPERDEWDNGLTAMQCALQLEKNVNQALLDLHKVASEKGDPHLCDFLETHYLNEQVEAIKKLGDHITNLSKMDAGKNRMAEYLYQVKYSDDITVTKPAEMDSQIRQNYDRDCEALINKMVNLELYAGYTYTSMAHYFKRDDVALNGFAKFFKKNSEEEREHAEKFMEFQNKRGGRIVLQDVKKPERDEWDNGLTAMQCALQLEKNVNQALLDLHKVASEKGDPHLCDFLETHYLNEQVEAIKKIGDHITNLSKMDAGNNRMAEYLFDKHTLDGDSTAEMETSQIRQNYDRDCEALINKMINLELYAGYTYTSMAHYFKRDDVALAGFAKFFKKNSEEEREHAEKFMEFQNKRGGRIVLQDVKKPERDEWDNGLTAMQCALQLEKNVNQALLDLHKVASQKGDPHLCDFLETHYLNEQVEAIKKLWRPHHQPFQDGCWQQQDGGVPVRQNYDRDCEALINKMINLELYAGYTYTSMAFYFKRDDVALPGFAKFFKKNSEEEREHAEKFMEFQNKRGGRIVLQDVKKPERDVWGNGLIAMQCALQLEKNVNQALLDLHKLCDFLETHYLNEQVETIKKIGDHITNLSKMDAGNNRMAEYLFDKHTLDSLKYVPITQLLC</sequence>
<feature type="domain" description="Ferritin-like diiron" evidence="9">
    <location>
        <begin position="531"/>
        <end position="671"/>
    </location>
</feature>
<evidence type="ECO:0000256" key="1">
    <source>
        <dbReference type="ARBA" id="ARBA00007513"/>
    </source>
</evidence>
<keyword evidence="4" id="KW-0560">Oxidoreductase</keyword>
<keyword evidence="3 8" id="KW-0479">Metal-binding</keyword>
<dbReference type="InterPro" id="IPR014034">
    <property type="entry name" value="Ferritin_CS"/>
</dbReference>
<dbReference type="EMBL" id="JACTAM010000003">
    <property type="protein sequence ID" value="KAI2666271.1"/>
    <property type="molecule type" value="Genomic_DNA"/>
</dbReference>
<name>A0ABQ8MUK2_LABRO</name>
<evidence type="ECO:0000256" key="6">
    <source>
        <dbReference type="ARBA" id="ARBA00025111"/>
    </source>
</evidence>
<organism evidence="10 11">
    <name type="scientific">Labeo rohita</name>
    <name type="common">Indian major carp</name>
    <name type="synonym">Cyprinus rohita</name>
    <dbReference type="NCBI Taxonomy" id="84645"/>
    <lineage>
        <taxon>Eukaryota</taxon>
        <taxon>Metazoa</taxon>
        <taxon>Chordata</taxon>
        <taxon>Craniata</taxon>
        <taxon>Vertebrata</taxon>
        <taxon>Euteleostomi</taxon>
        <taxon>Actinopterygii</taxon>
        <taxon>Neopterygii</taxon>
        <taxon>Teleostei</taxon>
        <taxon>Ostariophysi</taxon>
        <taxon>Cypriniformes</taxon>
        <taxon>Cyprinidae</taxon>
        <taxon>Labeoninae</taxon>
        <taxon>Labeonini</taxon>
        <taxon>Labeo</taxon>
    </lineage>
</organism>
<dbReference type="PROSITE" id="PS00204">
    <property type="entry name" value="FERRITIN_2"/>
    <property type="match status" value="3"/>
</dbReference>
<dbReference type="PANTHER" id="PTHR11431">
    <property type="entry name" value="FERRITIN"/>
    <property type="match status" value="1"/>
</dbReference>
<dbReference type="InterPro" id="IPR009078">
    <property type="entry name" value="Ferritin-like_SF"/>
</dbReference>
<evidence type="ECO:0000256" key="8">
    <source>
        <dbReference type="RuleBase" id="RU361145"/>
    </source>
</evidence>
<dbReference type="CDD" id="cd01056">
    <property type="entry name" value="Euk_Ferritin"/>
    <property type="match status" value="4"/>
</dbReference>
<dbReference type="Pfam" id="PF00210">
    <property type="entry name" value="Ferritin"/>
    <property type="match status" value="4"/>
</dbReference>
<evidence type="ECO:0000256" key="5">
    <source>
        <dbReference type="ARBA" id="ARBA00023004"/>
    </source>
</evidence>
<dbReference type="InterPro" id="IPR012347">
    <property type="entry name" value="Ferritin-like"/>
</dbReference>
<comment type="function">
    <text evidence="6">Stores iron in a soluble, non-toxic, readily available form. Important for iron homeostasis. Has ferroxidase activity. Iron is taken up in the ferrous form and deposited as ferric hydroxides after oxidation.</text>
</comment>
<protein>
    <recommendedName>
        <fullName evidence="8">Ferritin</fullName>
    </recommendedName>
</protein>
<evidence type="ECO:0000256" key="3">
    <source>
        <dbReference type="ARBA" id="ARBA00022723"/>
    </source>
</evidence>
<dbReference type="Gene3D" id="1.20.1260.10">
    <property type="match status" value="4"/>
</dbReference>
<dbReference type="InterPro" id="IPR009040">
    <property type="entry name" value="Ferritin-like_diiron"/>
</dbReference>
<dbReference type="SUPFAM" id="SSF47240">
    <property type="entry name" value="Ferritin-like"/>
    <property type="match status" value="4"/>
</dbReference>
<dbReference type="PROSITE" id="PS50905">
    <property type="entry name" value="FERRITIN_LIKE"/>
    <property type="match status" value="4"/>
</dbReference>
<feature type="domain" description="Ferritin-like diiron" evidence="9">
    <location>
        <begin position="189"/>
        <end position="338"/>
    </location>
</feature>
<accession>A0ABQ8MUK2</accession>
<keyword evidence="11" id="KW-1185">Reference proteome</keyword>